<reference evidence="13" key="1">
    <citation type="submission" date="2025-08" db="UniProtKB">
        <authorList>
            <consortium name="RefSeq"/>
        </authorList>
    </citation>
    <scope>IDENTIFICATION</scope>
    <source>
        <tissue evidence="13">Blood</tissue>
    </source>
</reference>
<comment type="function">
    <text evidence="10">ADM function is mediated by the CALCRL-RAMP2 and CALCRL-RAMP3 receptor complexes with ADM showing the highest potency for the CALCRL-RAMP2 complex.</text>
</comment>
<evidence type="ECO:0000256" key="10">
    <source>
        <dbReference type="ARBA" id="ARBA00049577"/>
    </source>
</evidence>
<keyword evidence="4" id="KW-0165">Cleavage on pair of basic residues</keyword>
<dbReference type="GO" id="GO:0005615">
    <property type="term" value="C:extracellular space"/>
    <property type="evidence" value="ECO:0007669"/>
    <property type="project" value="TreeGrafter"/>
</dbReference>
<evidence type="ECO:0000256" key="6">
    <source>
        <dbReference type="ARBA" id="ARBA00022729"/>
    </source>
</evidence>
<keyword evidence="8" id="KW-1015">Disulfide bond</keyword>
<gene>
    <name evidence="13" type="primary">ADM</name>
</gene>
<dbReference type="PANTHER" id="PTHR23414">
    <property type="entry name" value="ADRENOMEDULLIN, ADM"/>
    <property type="match status" value="1"/>
</dbReference>
<evidence type="ECO:0000256" key="3">
    <source>
        <dbReference type="ARBA" id="ARBA00022525"/>
    </source>
</evidence>
<evidence type="ECO:0000256" key="9">
    <source>
        <dbReference type="ARBA" id="ARBA00023472"/>
    </source>
</evidence>
<evidence type="ECO:0000256" key="11">
    <source>
        <dbReference type="SAM" id="MobiDB-lite"/>
    </source>
</evidence>
<dbReference type="KEGG" id="pcoo:112865649"/>
<dbReference type="PRINTS" id="PR00801">
    <property type="entry name" value="ADRENOMEDULN"/>
</dbReference>
<proteinExistence type="inferred from homology"/>
<dbReference type="GO" id="GO:1990410">
    <property type="term" value="P:adrenomedullin receptor signaling pathway"/>
    <property type="evidence" value="ECO:0007669"/>
    <property type="project" value="TreeGrafter"/>
</dbReference>
<dbReference type="Pfam" id="PF00214">
    <property type="entry name" value="Calc_CGRP_IAPP"/>
    <property type="match status" value="1"/>
</dbReference>
<feature type="region of interest" description="Disordered" evidence="11">
    <location>
        <begin position="202"/>
        <end position="232"/>
    </location>
</feature>
<dbReference type="Proteomes" id="UP000515131">
    <property type="component" value="Unplaced"/>
</dbReference>
<evidence type="ECO:0000256" key="7">
    <source>
        <dbReference type="ARBA" id="ARBA00022815"/>
    </source>
</evidence>
<keyword evidence="6" id="KW-0732">Signal</keyword>
<dbReference type="GO" id="GO:0010460">
    <property type="term" value="P:positive regulation of heart rate"/>
    <property type="evidence" value="ECO:0007669"/>
    <property type="project" value="TreeGrafter"/>
</dbReference>
<dbReference type="GeneID" id="112865649"/>
<dbReference type="InterPro" id="IPR051665">
    <property type="entry name" value="Adrenomedullin-reg_peptide"/>
</dbReference>
<evidence type="ECO:0000256" key="5">
    <source>
        <dbReference type="ARBA" id="ARBA00022702"/>
    </source>
</evidence>
<dbReference type="GO" id="GO:0005179">
    <property type="term" value="F:hormone activity"/>
    <property type="evidence" value="ECO:0007669"/>
    <property type="project" value="UniProtKB-KW"/>
</dbReference>
<protein>
    <recommendedName>
        <fullName evidence="9">Pro-adrenomedullin</fullName>
    </recommendedName>
</protein>
<dbReference type="AlphaFoldDB" id="A0A6P6IBU3"/>
<keyword evidence="5" id="KW-0372">Hormone</keyword>
<evidence type="ECO:0000313" key="13">
    <source>
        <dbReference type="RefSeq" id="XP_025784523.1"/>
    </source>
</evidence>
<dbReference type="PANTHER" id="PTHR23414:SF3">
    <property type="entry name" value="PRO-ADRENOMEDULLIN"/>
    <property type="match status" value="1"/>
</dbReference>
<feature type="compositionally biased region" description="Basic residues" evidence="11">
    <location>
        <begin position="18"/>
        <end position="36"/>
    </location>
</feature>
<keyword evidence="7" id="KW-0027">Amidation</keyword>
<evidence type="ECO:0000313" key="12">
    <source>
        <dbReference type="Proteomes" id="UP000515131"/>
    </source>
</evidence>
<feature type="region of interest" description="Disordered" evidence="11">
    <location>
        <begin position="1"/>
        <end position="48"/>
    </location>
</feature>
<dbReference type="InterPro" id="IPR001710">
    <property type="entry name" value="Pro-ADM"/>
</dbReference>
<comment type="subcellular location">
    <subcellularLocation>
        <location evidence="1">Secreted</location>
    </subcellularLocation>
</comment>
<dbReference type="GO" id="GO:0007189">
    <property type="term" value="P:adenylate cyclase-activating G protein-coupled receptor signaling pathway"/>
    <property type="evidence" value="ECO:0007669"/>
    <property type="project" value="TreeGrafter"/>
</dbReference>
<dbReference type="GO" id="GO:0003073">
    <property type="term" value="P:regulation of systemic arterial blood pressure"/>
    <property type="evidence" value="ECO:0007669"/>
    <property type="project" value="TreeGrafter"/>
</dbReference>
<evidence type="ECO:0000256" key="4">
    <source>
        <dbReference type="ARBA" id="ARBA00022685"/>
    </source>
</evidence>
<keyword evidence="12" id="KW-1185">Reference proteome</keyword>
<evidence type="ECO:0000256" key="1">
    <source>
        <dbReference type="ARBA" id="ARBA00004613"/>
    </source>
</evidence>
<evidence type="ECO:0000256" key="8">
    <source>
        <dbReference type="ARBA" id="ARBA00023157"/>
    </source>
</evidence>
<sequence>MRDPHRNPTSSGCNARARMQRPARARGKNGRARGQPKPRPLCSYKAEAPEPDTQWFLGDTSRNSSSLATSGFSPRLGRWGFASARATSQTFTSQTLADHPLGRWNKWALSRGKRELRVSSSYPTGLTYVKAGPTQTLIRPQDVKVATHNPQASSPDAARVRVKRYRQSMNNFQGLRSFGCRFGTCTVQKLAHQIYQFTDKDKDGVAPRSKISPQGYGRRRRRSLPETGPNWTLSLEPQARAVPASSRVHQVLDTLLKI</sequence>
<evidence type="ECO:0000256" key="2">
    <source>
        <dbReference type="ARBA" id="ARBA00010575"/>
    </source>
</evidence>
<accession>A0A6P6IBU3</accession>
<organism evidence="12 13">
    <name type="scientific">Puma concolor</name>
    <name type="common">Mountain lion</name>
    <name type="synonym">Felis concolor</name>
    <dbReference type="NCBI Taxonomy" id="9696"/>
    <lineage>
        <taxon>Eukaryota</taxon>
        <taxon>Metazoa</taxon>
        <taxon>Chordata</taxon>
        <taxon>Craniata</taxon>
        <taxon>Vertebrata</taxon>
        <taxon>Euteleostomi</taxon>
        <taxon>Mammalia</taxon>
        <taxon>Eutheria</taxon>
        <taxon>Laurasiatheria</taxon>
        <taxon>Carnivora</taxon>
        <taxon>Feliformia</taxon>
        <taxon>Felidae</taxon>
        <taxon>Felinae</taxon>
        <taxon>Puma</taxon>
    </lineage>
</organism>
<keyword evidence="3" id="KW-0964">Secreted</keyword>
<comment type="similarity">
    <text evidence="2">Belongs to the adrenomedullin family.</text>
</comment>
<dbReference type="GO" id="GO:0031700">
    <property type="term" value="F:adrenomedullin receptor binding"/>
    <property type="evidence" value="ECO:0007669"/>
    <property type="project" value="TreeGrafter"/>
</dbReference>
<name>A0A6P6IBU3_PUMCO</name>
<dbReference type="InterPro" id="IPR021116">
    <property type="entry name" value="Calcitonin/adrenomedullin"/>
</dbReference>
<dbReference type="CTD" id="133"/>
<dbReference type="RefSeq" id="XP_025784523.1">
    <property type="nucleotide sequence ID" value="XM_025928738.1"/>
</dbReference>